<sequence length="83" mass="8969">MTVPKRVAMGDWRCPAARVDGESFWVDGGDGDPVAIWPNRDDAEEEGMKRVLTVASVGAAVACGAGDGLLEGKQRRTKNPKWR</sequence>
<accession>A0A8J5VFV6</accession>
<reference evidence="1" key="1">
    <citation type="journal article" date="2021" name="bioRxiv">
        <title>Whole Genome Assembly and Annotation of Northern Wild Rice, Zizania palustris L., Supports a Whole Genome Duplication in the Zizania Genus.</title>
        <authorList>
            <person name="Haas M."/>
            <person name="Kono T."/>
            <person name="Macchietto M."/>
            <person name="Millas R."/>
            <person name="McGilp L."/>
            <person name="Shao M."/>
            <person name="Duquette J."/>
            <person name="Hirsch C.N."/>
            <person name="Kimball J."/>
        </authorList>
    </citation>
    <scope>NUCLEOTIDE SEQUENCE</scope>
    <source>
        <tissue evidence="1">Fresh leaf tissue</tissue>
    </source>
</reference>
<proteinExistence type="predicted"/>
<dbReference type="AlphaFoldDB" id="A0A8J5VFV6"/>
<comment type="caution">
    <text evidence="1">The sequence shown here is derived from an EMBL/GenBank/DDBJ whole genome shotgun (WGS) entry which is preliminary data.</text>
</comment>
<name>A0A8J5VFV6_ZIZPA</name>
<reference evidence="1" key="2">
    <citation type="submission" date="2021-02" db="EMBL/GenBank/DDBJ databases">
        <authorList>
            <person name="Kimball J.A."/>
            <person name="Haas M.W."/>
            <person name="Macchietto M."/>
            <person name="Kono T."/>
            <person name="Duquette J."/>
            <person name="Shao M."/>
        </authorList>
    </citation>
    <scope>NUCLEOTIDE SEQUENCE</scope>
    <source>
        <tissue evidence="1">Fresh leaf tissue</tissue>
    </source>
</reference>
<keyword evidence="2" id="KW-1185">Reference proteome</keyword>
<dbReference type="EMBL" id="JAAALK010000285">
    <property type="protein sequence ID" value="KAG8065355.1"/>
    <property type="molecule type" value="Genomic_DNA"/>
</dbReference>
<evidence type="ECO:0000313" key="2">
    <source>
        <dbReference type="Proteomes" id="UP000729402"/>
    </source>
</evidence>
<protein>
    <submittedName>
        <fullName evidence="1">Uncharacterized protein</fullName>
    </submittedName>
</protein>
<gene>
    <name evidence="1" type="ORF">GUJ93_ZPchr0004g39515</name>
</gene>
<organism evidence="1 2">
    <name type="scientific">Zizania palustris</name>
    <name type="common">Northern wild rice</name>
    <dbReference type="NCBI Taxonomy" id="103762"/>
    <lineage>
        <taxon>Eukaryota</taxon>
        <taxon>Viridiplantae</taxon>
        <taxon>Streptophyta</taxon>
        <taxon>Embryophyta</taxon>
        <taxon>Tracheophyta</taxon>
        <taxon>Spermatophyta</taxon>
        <taxon>Magnoliopsida</taxon>
        <taxon>Liliopsida</taxon>
        <taxon>Poales</taxon>
        <taxon>Poaceae</taxon>
        <taxon>BOP clade</taxon>
        <taxon>Oryzoideae</taxon>
        <taxon>Oryzeae</taxon>
        <taxon>Zizaniinae</taxon>
        <taxon>Zizania</taxon>
    </lineage>
</organism>
<evidence type="ECO:0000313" key="1">
    <source>
        <dbReference type="EMBL" id="KAG8065355.1"/>
    </source>
</evidence>
<dbReference type="Proteomes" id="UP000729402">
    <property type="component" value="Unassembled WGS sequence"/>
</dbReference>